<feature type="compositionally biased region" description="Acidic residues" evidence="1">
    <location>
        <begin position="635"/>
        <end position="645"/>
    </location>
</feature>
<dbReference type="KEGG" id="aaf:AURANDRAFT_64705"/>
<reference evidence="3 4" key="1">
    <citation type="journal article" date="2011" name="Proc. Natl. Acad. Sci. U.S.A.">
        <title>Niche of harmful alga Aureococcus anophagefferens revealed through ecogenomics.</title>
        <authorList>
            <person name="Gobler C.J."/>
            <person name="Berry D.L."/>
            <person name="Dyhrman S.T."/>
            <person name="Wilhelm S.W."/>
            <person name="Salamov A."/>
            <person name="Lobanov A.V."/>
            <person name="Zhang Y."/>
            <person name="Collier J.L."/>
            <person name="Wurch L.L."/>
            <person name="Kustka A.B."/>
            <person name="Dill B.D."/>
            <person name="Shah M."/>
            <person name="VerBerkmoes N.C."/>
            <person name="Kuo A."/>
            <person name="Terry A."/>
            <person name="Pangilinan J."/>
            <person name="Lindquist E.A."/>
            <person name="Lucas S."/>
            <person name="Paulsen I.T."/>
            <person name="Hattenrath-Lehmann T.K."/>
            <person name="Talmage S.C."/>
            <person name="Walker E.A."/>
            <person name="Koch F."/>
            <person name="Burson A.M."/>
            <person name="Marcoval M.A."/>
            <person name="Tang Y.Z."/>
            <person name="Lecleir G.R."/>
            <person name="Coyne K.J."/>
            <person name="Berg G.M."/>
            <person name="Bertrand E.M."/>
            <person name="Saito M.A."/>
            <person name="Gladyshev V.N."/>
            <person name="Grigoriev I.V."/>
        </authorList>
    </citation>
    <scope>NUCLEOTIDE SEQUENCE [LARGE SCALE GENOMIC DNA]</scope>
    <source>
        <strain evidence="4">CCMP 1984</strain>
    </source>
</reference>
<sequence>MAQPEAALAAALAKINKTATPQDLKTSGPRLRALLADVLQEIDGSVSGDVDDQIALLRVLGLDPTPDLRDQLLAGDRRAALPLLEFCTANVQTHKKRVYDARFSLSVRVLAERAAPRSDSAAAWAAARDAWAPPAPPKPPAAAPLFERALEVGVPETWDLDKLAALAKIDGKETAAHPRRTMSQRWKASARRLAAKMLKRTGGTRRKKPATDKEAPPKDCLHATEPGAVTPQLLWSYPRREPGELAGEVLPFCFPNGVRVERSKPDGDDDAFVFQLSLPDDGPAAAAAAGQSQSLVYGVCVVEWASRATASGSFAVPRATCLLTRLPLLDLHAAVLRDALAVARRSRDRHLALRRVFGRYAAVEAPKPGMPAAFAADPAAEPRRGVRPAATTGLDFLRGARPVDLPDAVAPHMAWTAAEYAAVDATAHWAVPRLLRLLPLHTLLRALAGALCEMQVVVISRDPARGAAAVLGLAALARPLLWVGPLVPVLPAQLHALLEAPVPFLVGAPRTETWARCIAERLPKPGFFVLDADDGGLCFHPHDADLLELPHADALADALAPLVEAARGADAPDAPRARDAAGHAARVVCRHVAKLATVALKFESTQAANPARRSRLAESVRGRESVEFANLMREEFDDGDDEDAAEPPPAGRRGGSVECSRSLVRGGFLEAGDPRASALWARRSTNLRLDESIARDPMRRVFFERVAESQAYAVYRESFPTFAGFGVGADRPAAGFGVGADRPAPAPKRDAGESPTSVDDDPLLATVSWRPPSPTDLPDAIDATPLHRPRASISPQRSKSPHTFAAPAADDDASAFQLDDPSVITELGFEGQLEGQR</sequence>
<dbReference type="PANTHER" id="PTHR15288">
    <property type="entry name" value="DENN DOMAIN-CONTAINING PROTEIN 2"/>
    <property type="match status" value="1"/>
</dbReference>
<feature type="domain" description="UDENN" evidence="2">
    <location>
        <begin position="213"/>
        <end position="666"/>
    </location>
</feature>
<dbReference type="Gene3D" id="1.10.418.70">
    <property type="entry name" value="Intraflagellar transport protein 81, N-terminal domain"/>
    <property type="match status" value="1"/>
</dbReference>
<dbReference type="PANTHER" id="PTHR15288:SF0">
    <property type="entry name" value="UDENN DOMAIN-CONTAINING PROTEIN"/>
    <property type="match status" value="1"/>
</dbReference>
<dbReference type="eggNOG" id="KOG3570">
    <property type="taxonomic scope" value="Eukaryota"/>
</dbReference>
<feature type="compositionally biased region" description="Basic and acidic residues" evidence="1">
    <location>
        <begin position="209"/>
        <end position="222"/>
    </location>
</feature>
<dbReference type="InterPro" id="IPR043153">
    <property type="entry name" value="DENN_C"/>
</dbReference>
<evidence type="ECO:0000313" key="3">
    <source>
        <dbReference type="EMBL" id="EGB07745.1"/>
    </source>
</evidence>
<feature type="region of interest" description="Disordered" evidence="1">
    <location>
        <begin position="736"/>
        <end position="813"/>
    </location>
</feature>
<dbReference type="Gene3D" id="3.40.50.11500">
    <property type="match status" value="1"/>
</dbReference>
<feature type="compositionally biased region" description="Basic residues" evidence="1">
    <location>
        <begin position="199"/>
        <end position="208"/>
    </location>
</feature>
<dbReference type="InterPro" id="IPR051942">
    <property type="entry name" value="DENN_domain_containing_2"/>
</dbReference>
<dbReference type="InterPro" id="IPR037516">
    <property type="entry name" value="Tripartite_DENN"/>
</dbReference>
<dbReference type="RefSeq" id="XP_009037730.1">
    <property type="nucleotide sequence ID" value="XM_009039482.1"/>
</dbReference>
<dbReference type="Pfam" id="PF02141">
    <property type="entry name" value="DENN"/>
    <property type="match status" value="1"/>
</dbReference>
<proteinExistence type="predicted"/>
<protein>
    <recommendedName>
        <fullName evidence="2">UDENN domain-containing protein</fullName>
    </recommendedName>
</protein>
<evidence type="ECO:0000313" key="4">
    <source>
        <dbReference type="Proteomes" id="UP000002729"/>
    </source>
</evidence>
<dbReference type="GeneID" id="20224958"/>
<dbReference type="SMART" id="SM00799">
    <property type="entry name" value="DENN"/>
    <property type="match status" value="1"/>
</dbReference>
<dbReference type="InterPro" id="IPR001194">
    <property type="entry name" value="cDENN_dom"/>
</dbReference>
<evidence type="ECO:0000259" key="2">
    <source>
        <dbReference type="PROSITE" id="PS50211"/>
    </source>
</evidence>
<dbReference type="PROSITE" id="PS50211">
    <property type="entry name" value="DENN"/>
    <property type="match status" value="1"/>
</dbReference>
<dbReference type="InterPro" id="IPR043016">
    <property type="entry name" value="IFT81_N_sf"/>
</dbReference>
<dbReference type="Proteomes" id="UP000002729">
    <property type="component" value="Unassembled WGS sequence"/>
</dbReference>
<gene>
    <name evidence="3" type="ORF">AURANDRAFT_64705</name>
</gene>
<feature type="region of interest" description="Disordered" evidence="1">
    <location>
        <begin position="199"/>
        <end position="225"/>
    </location>
</feature>
<organism evidence="4">
    <name type="scientific">Aureococcus anophagefferens</name>
    <name type="common">Harmful bloom alga</name>
    <dbReference type="NCBI Taxonomy" id="44056"/>
    <lineage>
        <taxon>Eukaryota</taxon>
        <taxon>Sar</taxon>
        <taxon>Stramenopiles</taxon>
        <taxon>Ochrophyta</taxon>
        <taxon>Pelagophyceae</taxon>
        <taxon>Pelagomonadales</taxon>
        <taxon>Pelagomonadaceae</taxon>
        <taxon>Aureococcus</taxon>
    </lineage>
</organism>
<dbReference type="InParanoid" id="F0YAW2"/>
<name>F0YAW2_AURAN</name>
<keyword evidence="4" id="KW-1185">Reference proteome</keyword>
<accession>F0YAW2</accession>
<dbReference type="OrthoDB" id="206724at2759"/>
<dbReference type="AlphaFoldDB" id="F0YAW2"/>
<evidence type="ECO:0000256" key="1">
    <source>
        <dbReference type="SAM" id="MobiDB-lite"/>
    </source>
</evidence>
<dbReference type="EMBL" id="GL833130">
    <property type="protein sequence ID" value="EGB07745.1"/>
    <property type="molecule type" value="Genomic_DNA"/>
</dbReference>
<feature type="region of interest" description="Disordered" evidence="1">
    <location>
        <begin position="633"/>
        <end position="658"/>
    </location>
</feature>